<dbReference type="CDD" id="cd09272">
    <property type="entry name" value="RNase_HI_RT_Ty1"/>
    <property type="match status" value="1"/>
</dbReference>
<gene>
    <name evidence="1" type="ORF">PHPALM_121</name>
</gene>
<dbReference type="PANTHER" id="PTHR11439:SF491">
    <property type="entry name" value="INTEGRASE CATALYTIC DOMAIN-CONTAINING PROTEIN"/>
    <property type="match status" value="1"/>
</dbReference>
<evidence type="ECO:0000313" key="1">
    <source>
        <dbReference type="EMBL" id="POM81850.1"/>
    </source>
</evidence>
<dbReference type="OrthoDB" id="120442at2759"/>
<proteinExistence type="predicted"/>
<reference evidence="1 2" key="1">
    <citation type="journal article" date="2017" name="Genome Biol. Evol.">
        <title>Phytophthora megakarya and P. palmivora, closely related causal agents of cacao black pod rot, underwent increases in genome sizes and gene numbers by different mechanisms.</title>
        <authorList>
            <person name="Ali S.S."/>
            <person name="Shao J."/>
            <person name="Lary D.J."/>
            <person name="Kronmiller B."/>
            <person name="Shen D."/>
            <person name="Strem M.D."/>
            <person name="Amoako-Attah I."/>
            <person name="Akrofi A.Y."/>
            <person name="Begoude B.A."/>
            <person name="Ten Hoopen G.M."/>
            <person name="Coulibaly K."/>
            <person name="Kebe B.I."/>
            <person name="Melnick R.L."/>
            <person name="Guiltinan M.J."/>
            <person name="Tyler B.M."/>
            <person name="Meinhardt L.W."/>
            <person name="Bailey B.A."/>
        </authorList>
    </citation>
    <scope>NUCLEOTIDE SEQUENCE [LARGE SCALE GENOMIC DNA]</scope>
    <source>
        <strain evidence="2">sbr112.9</strain>
    </source>
</reference>
<dbReference type="EMBL" id="NCKW01000009">
    <property type="protein sequence ID" value="POM81850.1"/>
    <property type="molecule type" value="Genomic_DNA"/>
</dbReference>
<comment type="caution">
    <text evidence="1">The sequence shown here is derived from an EMBL/GenBank/DDBJ whole genome shotgun (WGS) entry which is preliminary data.</text>
</comment>
<protein>
    <submittedName>
        <fullName evidence="1">Copiatype Polyprotein</fullName>
    </submittedName>
</protein>
<organism evidence="1 2">
    <name type="scientific">Phytophthora palmivora</name>
    <dbReference type="NCBI Taxonomy" id="4796"/>
    <lineage>
        <taxon>Eukaryota</taxon>
        <taxon>Sar</taxon>
        <taxon>Stramenopiles</taxon>
        <taxon>Oomycota</taxon>
        <taxon>Peronosporomycetes</taxon>
        <taxon>Peronosporales</taxon>
        <taxon>Peronosporaceae</taxon>
        <taxon>Phytophthora</taxon>
    </lineage>
</organism>
<dbReference type="PANTHER" id="PTHR11439">
    <property type="entry name" value="GAG-POL-RELATED RETROTRANSPOSON"/>
    <property type="match status" value="1"/>
</dbReference>
<keyword evidence="2" id="KW-1185">Reference proteome</keyword>
<accession>A0A2P4YVL7</accession>
<dbReference type="AlphaFoldDB" id="A0A2P4YVL7"/>
<evidence type="ECO:0000313" key="2">
    <source>
        <dbReference type="Proteomes" id="UP000237271"/>
    </source>
</evidence>
<name>A0A2P4YVL7_9STRA</name>
<sequence length="229" mass="25546">MVMTSGFTRKTTDGKEGPEIDYSAAIGSQLYLAMSTRPDLAYCVGYLSRFTERPTSAHGGAIKRVWKYLAASTDRGIRFRRSDTRNPPEVVKIEGYCDADWGNCPDTRKSITGYVMNVDGGLVVWAALRHSVVAQSTAEAKYISACEACQEGRGLTNIVMEVIPDRTVPFTLGIDNQDAMAMAEHPAYIRKTRHIKLRYHYVRDQVAQSAVQCSKLKAKTTQRTYALNY</sequence>
<dbReference type="Proteomes" id="UP000237271">
    <property type="component" value="Unassembled WGS sequence"/>
</dbReference>